<name>A0AAV2IEP4_LYMST</name>
<comment type="caution">
    <text evidence="2">The sequence shown here is derived from an EMBL/GenBank/DDBJ whole genome shotgun (WGS) entry which is preliminary data.</text>
</comment>
<organism evidence="2 3">
    <name type="scientific">Lymnaea stagnalis</name>
    <name type="common">Great pond snail</name>
    <name type="synonym">Helix stagnalis</name>
    <dbReference type="NCBI Taxonomy" id="6523"/>
    <lineage>
        <taxon>Eukaryota</taxon>
        <taxon>Metazoa</taxon>
        <taxon>Spiralia</taxon>
        <taxon>Lophotrochozoa</taxon>
        <taxon>Mollusca</taxon>
        <taxon>Gastropoda</taxon>
        <taxon>Heterobranchia</taxon>
        <taxon>Euthyneura</taxon>
        <taxon>Panpulmonata</taxon>
        <taxon>Hygrophila</taxon>
        <taxon>Lymnaeoidea</taxon>
        <taxon>Lymnaeidae</taxon>
        <taxon>Lymnaea</taxon>
    </lineage>
</organism>
<protein>
    <submittedName>
        <fullName evidence="2">Uncharacterized protein</fullName>
    </submittedName>
</protein>
<dbReference type="AlphaFoldDB" id="A0AAV2IEP4"/>
<evidence type="ECO:0000256" key="1">
    <source>
        <dbReference type="SAM" id="SignalP"/>
    </source>
</evidence>
<accession>A0AAV2IEP4</accession>
<keyword evidence="3" id="KW-1185">Reference proteome</keyword>
<dbReference type="EMBL" id="CAXITT010000698">
    <property type="protein sequence ID" value="CAL1545325.1"/>
    <property type="molecule type" value="Genomic_DNA"/>
</dbReference>
<gene>
    <name evidence="2" type="ORF">GSLYS_00018808001</name>
</gene>
<keyword evidence="1" id="KW-0732">Signal</keyword>
<sequence length="110" mass="12243">MKCFQLAALVLCAVIVYSTADYQPAPSAAARPSPYSCIDIFNEKACKGVANGDYPMCSFCQLGYYATCSNGILYIRPCAESYYYGNQLVARMVFDSYTRDCQRYASNCPR</sequence>
<evidence type="ECO:0000313" key="3">
    <source>
        <dbReference type="Proteomes" id="UP001497497"/>
    </source>
</evidence>
<feature type="chain" id="PRO_5043438627" evidence="1">
    <location>
        <begin position="21"/>
        <end position="110"/>
    </location>
</feature>
<feature type="signal peptide" evidence="1">
    <location>
        <begin position="1"/>
        <end position="20"/>
    </location>
</feature>
<reference evidence="2 3" key="1">
    <citation type="submission" date="2024-04" db="EMBL/GenBank/DDBJ databases">
        <authorList>
            <consortium name="Genoscope - CEA"/>
            <person name="William W."/>
        </authorList>
    </citation>
    <scope>NUCLEOTIDE SEQUENCE [LARGE SCALE GENOMIC DNA]</scope>
</reference>
<dbReference type="Proteomes" id="UP001497497">
    <property type="component" value="Unassembled WGS sequence"/>
</dbReference>
<evidence type="ECO:0000313" key="2">
    <source>
        <dbReference type="EMBL" id="CAL1545325.1"/>
    </source>
</evidence>
<proteinExistence type="predicted"/>